<dbReference type="PANTHER" id="PTHR30427">
    <property type="entry name" value="TRANSCRIPTIONAL ACTIVATOR PROTEIN LYSR"/>
    <property type="match status" value="1"/>
</dbReference>
<dbReference type="InterPro" id="IPR000847">
    <property type="entry name" value="LysR_HTH_N"/>
</dbReference>
<dbReference type="InterPro" id="IPR005119">
    <property type="entry name" value="LysR_subst-bd"/>
</dbReference>
<dbReference type="PROSITE" id="PS50931">
    <property type="entry name" value="HTH_LYSR"/>
    <property type="match status" value="1"/>
</dbReference>
<reference evidence="6 7" key="1">
    <citation type="submission" date="2019-12" db="EMBL/GenBank/DDBJ databases">
        <title>Litoreibacter badius sp. nov., a novel bacteriochlorophyll a-containing bacterium in the genus Litoreibacter.</title>
        <authorList>
            <person name="Kanamuro M."/>
            <person name="Takabe Y."/>
            <person name="Mori K."/>
            <person name="Takaichi S."/>
            <person name="Hanada S."/>
        </authorList>
    </citation>
    <scope>NUCLEOTIDE SEQUENCE [LARGE SCALE GENOMIC DNA]</scope>
    <source>
        <strain evidence="6 7">K6</strain>
    </source>
</reference>
<dbReference type="AlphaFoldDB" id="A0A6N6JBN6"/>
<evidence type="ECO:0000256" key="1">
    <source>
        <dbReference type="ARBA" id="ARBA00009437"/>
    </source>
</evidence>
<dbReference type="OrthoDB" id="7639163at2"/>
<dbReference type="PANTHER" id="PTHR30427:SF1">
    <property type="entry name" value="TRANSCRIPTIONAL ACTIVATOR PROTEIN LYSR"/>
    <property type="match status" value="1"/>
</dbReference>
<dbReference type="Gene3D" id="3.40.190.290">
    <property type="match status" value="1"/>
</dbReference>
<evidence type="ECO:0000313" key="7">
    <source>
        <dbReference type="Proteomes" id="UP000436822"/>
    </source>
</evidence>
<evidence type="ECO:0000313" key="6">
    <source>
        <dbReference type="EMBL" id="GFE63407.1"/>
    </source>
</evidence>
<evidence type="ECO:0000259" key="5">
    <source>
        <dbReference type="PROSITE" id="PS50931"/>
    </source>
</evidence>
<evidence type="ECO:0000256" key="4">
    <source>
        <dbReference type="ARBA" id="ARBA00023163"/>
    </source>
</evidence>
<accession>A0A6N6JBN6</accession>
<dbReference type="SUPFAM" id="SSF46785">
    <property type="entry name" value="Winged helix' DNA-binding domain"/>
    <property type="match status" value="1"/>
</dbReference>
<dbReference type="Pfam" id="PF00126">
    <property type="entry name" value="HTH_1"/>
    <property type="match status" value="1"/>
</dbReference>
<dbReference type="Pfam" id="PF03466">
    <property type="entry name" value="LysR_substrate"/>
    <property type="match status" value="1"/>
</dbReference>
<feature type="domain" description="HTH lysR-type" evidence="5">
    <location>
        <begin position="1"/>
        <end position="58"/>
    </location>
</feature>
<dbReference type="Proteomes" id="UP000436822">
    <property type="component" value="Unassembled WGS sequence"/>
</dbReference>
<evidence type="ECO:0000256" key="2">
    <source>
        <dbReference type="ARBA" id="ARBA00023015"/>
    </source>
</evidence>
<evidence type="ECO:0000256" key="3">
    <source>
        <dbReference type="ARBA" id="ARBA00023125"/>
    </source>
</evidence>
<dbReference type="SUPFAM" id="SSF53850">
    <property type="entry name" value="Periplasmic binding protein-like II"/>
    <property type="match status" value="1"/>
</dbReference>
<dbReference type="InterPro" id="IPR036388">
    <property type="entry name" value="WH-like_DNA-bd_sf"/>
</dbReference>
<sequence>MIPKALHAFCLIVRRGSLAGAALDLNLSQPAVSRLISNLEKEVGFQLFQRDRRTLRPTEEARLFYRDVERILAGLEQLSGIAEDIRQGAGRKVRVVALTRLANSILPIATKEFREHMPDVGVVIETHHRREMERWLTGHHFDVGFGPLPVEQMQLDIRPLGSKSAVAVLGPDHPLRQNDAISVDDLINEPLISLTPDTLLQQQINAIFSEAGKTPRPVLSTSSSLVAANLASQGLGYTITDPFTAFSISRPATVRKITPEFSMKYGVLTPAGAVSLPTTDLFVECMIRAFEEFGGTL</sequence>
<dbReference type="Gene3D" id="1.10.10.10">
    <property type="entry name" value="Winged helix-like DNA-binding domain superfamily/Winged helix DNA-binding domain"/>
    <property type="match status" value="1"/>
</dbReference>
<keyword evidence="3" id="KW-0238">DNA-binding</keyword>
<dbReference type="GO" id="GO:0010628">
    <property type="term" value="P:positive regulation of gene expression"/>
    <property type="evidence" value="ECO:0007669"/>
    <property type="project" value="TreeGrafter"/>
</dbReference>
<comment type="similarity">
    <text evidence="1">Belongs to the LysR transcriptional regulatory family.</text>
</comment>
<gene>
    <name evidence="6" type="ORF">KIN_04810</name>
</gene>
<proteinExistence type="inferred from homology"/>
<dbReference type="InterPro" id="IPR036390">
    <property type="entry name" value="WH_DNA-bd_sf"/>
</dbReference>
<keyword evidence="7" id="KW-1185">Reference proteome</keyword>
<organism evidence="6 7">
    <name type="scientific">Litoreibacter roseus</name>
    <dbReference type="NCBI Taxonomy" id="2601869"/>
    <lineage>
        <taxon>Bacteria</taxon>
        <taxon>Pseudomonadati</taxon>
        <taxon>Pseudomonadota</taxon>
        <taxon>Alphaproteobacteria</taxon>
        <taxon>Rhodobacterales</taxon>
        <taxon>Roseobacteraceae</taxon>
        <taxon>Litoreibacter</taxon>
    </lineage>
</organism>
<dbReference type="GO" id="GO:0003700">
    <property type="term" value="F:DNA-binding transcription factor activity"/>
    <property type="evidence" value="ECO:0007669"/>
    <property type="project" value="InterPro"/>
</dbReference>
<dbReference type="EMBL" id="BLJE01000001">
    <property type="protein sequence ID" value="GFE63407.1"/>
    <property type="molecule type" value="Genomic_DNA"/>
</dbReference>
<name>A0A6N6JBN6_9RHOB</name>
<keyword evidence="4" id="KW-0804">Transcription</keyword>
<dbReference type="PRINTS" id="PR00039">
    <property type="entry name" value="HTHLYSR"/>
</dbReference>
<dbReference type="GO" id="GO:0043565">
    <property type="term" value="F:sequence-specific DNA binding"/>
    <property type="evidence" value="ECO:0007669"/>
    <property type="project" value="TreeGrafter"/>
</dbReference>
<comment type="caution">
    <text evidence="6">The sequence shown here is derived from an EMBL/GenBank/DDBJ whole genome shotgun (WGS) entry which is preliminary data.</text>
</comment>
<keyword evidence="2" id="KW-0805">Transcription regulation</keyword>
<dbReference type="RefSeq" id="WP_159804344.1">
    <property type="nucleotide sequence ID" value="NZ_BLJE01000001.1"/>
</dbReference>
<protein>
    <submittedName>
        <fullName evidence="6">LysR family transcriptional regulator</fullName>
    </submittedName>
</protein>